<name>A0A9W9N9Z5_9EURO</name>
<dbReference type="AlphaFoldDB" id="A0A9W9N9Z5"/>
<reference evidence="2" key="1">
    <citation type="submission" date="2022-11" db="EMBL/GenBank/DDBJ databases">
        <authorList>
            <person name="Petersen C."/>
        </authorList>
    </citation>
    <scope>NUCLEOTIDE SEQUENCE</scope>
    <source>
        <strain evidence="2">IBT 19713</strain>
    </source>
</reference>
<dbReference type="Pfam" id="PF13489">
    <property type="entry name" value="Methyltransf_23"/>
    <property type="match status" value="1"/>
</dbReference>
<dbReference type="PANTHER" id="PTHR43591">
    <property type="entry name" value="METHYLTRANSFERASE"/>
    <property type="match status" value="1"/>
</dbReference>
<dbReference type="GO" id="GO:0008168">
    <property type="term" value="F:methyltransferase activity"/>
    <property type="evidence" value="ECO:0007669"/>
    <property type="project" value="TreeGrafter"/>
</dbReference>
<evidence type="ECO:0000256" key="1">
    <source>
        <dbReference type="SAM" id="MobiDB-lite"/>
    </source>
</evidence>
<dbReference type="PANTHER" id="PTHR43591:SF10">
    <property type="entry name" value="ABC TRANSMEMBRANE TYPE-1 DOMAIN-CONTAINING PROTEIN-RELATED"/>
    <property type="match status" value="1"/>
</dbReference>
<dbReference type="EMBL" id="JAPQKS010000009">
    <property type="protein sequence ID" value="KAJ5215109.1"/>
    <property type="molecule type" value="Genomic_DNA"/>
</dbReference>
<dbReference type="Proteomes" id="UP001150941">
    <property type="component" value="Unassembled WGS sequence"/>
</dbReference>
<dbReference type="GeneID" id="83207387"/>
<reference evidence="2" key="2">
    <citation type="journal article" date="2023" name="IMA Fungus">
        <title>Comparative genomic study of the Penicillium genus elucidates a diverse pangenome and 15 lateral gene transfer events.</title>
        <authorList>
            <person name="Petersen C."/>
            <person name="Sorensen T."/>
            <person name="Nielsen M.R."/>
            <person name="Sondergaard T.E."/>
            <person name="Sorensen J.L."/>
            <person name="Fitzpatrick D.A."/>
            <person name="Frisvad J.C."/>
            <person name="Nielsen K.L."/>
        </authorList>
    </citation>
    <scope>NUCLEOTIDE SEQUENCE</scope>
    <source>
        <strain evidence="2">IBT 19713</strain>
    </source>
</reference>
<comment type="caution">
    <text evidence="2">The sequence shown here is derived from an EMBL/GenBank/DDBJ whole genome shotgun (WGS) entry which is preliminary data.</text>
</comment>
<gene>
    <name evidence="2" type="ORF">N7468_010788</name>
</gene>
<dbReference type="RefSeq" id="XP_058325606.1">
    <property type="nucleotide sequence ID" value="XM_058480083.1"/>
</dbReference>
<feature type="compositionally biased region" description="Polar residues" evidence="1">
    <location>
        <begin position="345"/>
        <end position="361"/>
    </location>
</feature>
<evidence type="ECO:0000313" key="2">
    <source>
        <dbReference type="EMBL" id="KAJ5215109.1"/>
    </source>
</evidence>
<feature type="region of interest" description="Disordered" evidence="1">
    <location>
        <begin position="333"/>
        <end position="388"/>
    </location>
</feature>
<evidence type="ECO:0000313" key="3">
    <source>
        <dbReference type="Proteomes" id="UP001150941"/>
    </source>
</evidence>
<organism evidence="2 3">
    <name type="scientific">Penicillium chermesinum</name>
    <dbReference type="NCBI Taxonomy" id="63820"/>
    <lineage>
        <taxon>Eukaryota</taxon>
        <taxon>Fungi</taxon>
        <taxon>Dikarya</taxon>
        <taxon>Ascomycota</taxon>
        <taxon>Pezizomycotina</taxon>
        <taxon>Eurotiomycetes</taxon>
        <taxon>Eurotiomycetidae</taxon>
        <taxon>Eurotiales</taxon>
        <taxon>Aspergillaceae</taxon>
        <taxon>Penicillium</taxon>
    </lineage>
</organism>
<keyword evidence="3" id="KW-1185">Reference proteome</keyword>
<accession>A0A9W9N9Z5</accession>
<proteinExistence type="predicted"/>
<dbReference type="Gene3D" id="3.40.50.150">
    <property type="entry name" value="Vaccinia Virus protein VP39"/>
    <property type="match status" value="1"/>
</dbReference>
<sequence length="388" mass="44055">MGIDSQSRNGVDPVNRLSRPRGEWPKVRQDAAFINEECLESRYQAFRRHPYFIPSDELQFESYEAGHVVDLILNSHKENPLFDPRWAATEKPGFGFWISGRGKGTWALDVADRFPNGTVRGVDLYPPPVDWTPPNCILEVDDILEEWTWREKFDLIHMRSLLGSFDPAEWTKVYQQCYDKLQPGGWIEQMEVGPFVESDDDTLPADSALASWGTVIKECGERAGRSCDVIFTMASSIRASGFVDVHEKVYKMPIGPWPKDPRLKEAGRLNYDQWMSGMEGWVMWLLTKHGAPKPWTKEAVYVYCAKVRNEINNANYHAYHKARRVWARKPFPGEVVSGSHRDRSPTSPQDSSQPRAQSVSGSPPLKAGELSSRDDEKQKSASPEGAQP</sequence>
<protein>
    <submittedName>
        <fullName evidence="2">Uncharacterized protein</fullName>
    </submittedName>
</protein>
<dbReference type="OrthoDB" id="529367at2759"/>
<feature type="region of interest" description="Disordered" evidence="1">
    <location>
        <begin position="1"/>
        <end position="21"/>
    </location>
</feature>
<dbReference type="InterPro" id="IPR029063">
    <property type="entry name" value="SAM-dependent_MTases_sf"/>
</dbReference>
<dbReference type="SUPFAM" id="SSF53335">
    <property type="entry name" value="S-adenosyl-L-methionine-dependent methyltransferases"/>
    <property type="match status" value="1"/>
</dbReference>